<comment type="caution">
    <text evidence="1">The sequence shown here is derived from an EMBL/GenBank/DDBJ whole genome shotgun (WGS) entry which is preliminary data.</text>
</comment>
<dbReference type="EMBL" id="CAJOBR010048511">
    <property type="protein sequence ID" value="CAF5045071.1"/>
    <property type="molecule type" value="Genomic_DNA"/>
</dbReference>
<reference evidence="1" key="1">
    <citation type="submission" date="2021-02" db="EMBL/GenBank/DDBJ databases">
        <authorList>
            <person name="Nowell W R."/>
        </authorList>
    </citation>
    <scope>NUCLEOTIDE SEQUENCE</scope>
</reference>
<name>A0A822CJL3_9BILA</name>
<dbReference type="Proteomes" id="UP000663848">
    <property type="component" value="Unassembled WGS sequence"/>
</dbReference>
<sequence length="39" mass="4280">MEVVLETPLAHTMPRHMQYDAPVKLAIPTLAAHPTLSAK</sequence>
<dbReference type="AlphaFoldDB" id="A0A822CJL3"/>
<accession>A0A822CJL3</accession>
<organism evidence="1 2">
    <name type="scientific">Rotaria socialis</name>
    <dbReference type="NCBI Taxonomy" id="392032"/>
    <lineage>
        <taxon>Eukaryota</taxon>
        <taxon>Metazoa</taxon>
        <taxon>Spiralia</taxon>
        <taxon>Gnathifera</taxon>
        <taxon>Rotifera</taxon>
        <taxon>Eurotatoria</taxon>
        <taxon>Bdelloidea</taxon>
        <taxon>Philodinida</taxon>
        <taxon>Philodinidae</taxon>
        <taxon>Rotaria</taxon>
    </lineage>
</organism>
<evidence type="ECO:0000313" key="1">
    <source>
        <dbReference type="EMBL" id="CAF5045071.1"/>
    </source>
</evidence>
<gene>
    <name evidence="1" type="ORF">QYT958_LOCUS41672</name>
</gene>
<evidence type="ECO:0000313" key="2">
    <source>
        <dbReference type="Proteomes" id="UP000663848"/>
    </source>
</evidence>
<proteinExistence type="predicted"/>
<feature type="non-terminal residue" evidence="1">
    <location>
        <position position="39"/>
    </location>
</feature>
<protein>
    <submittedName>
        <fullName evidence="1">Uncharacterized protein</fullName>
    </submittedName>
</protein>